<keyword evidence="1" id="KW-0479">Metal-binding</keyword>
<protein>
    <submittedName>
        <fullName evidence="7">Histone-lysine N-methyltransferase SMYD3</fullName>
    </submittedName>
</protein>
<dbReference type="Gene3D" id="6.10.140.2220">
    <property type="match status" value="1"/>
</dbReference>
<dbReference type="SUPFAM" id="SSF144232">
    <property type="entry name" value="HIT/MYND zinc finger-like"/>
    <property type="match status" value="1"/>
</dbReference>
<name>A0A5B7ER16_PORTR</name>
<evidence type="ECO:0000259" key="6">
    <source>
        <dbReference type="Pfam" id="PF01753"/>
    </source>
</evidence>
<keyword evidence="8" id="KW-1185">Reference proteome</keyword>
<keyword evidence="3" id="KW-0862">Zinc</keyword>
<keyword evidence="5" id="KW-0732">Signal</keyword>
<dbReference type="GO" id="GO:0008270">
    <property type="term" value="F:zinc ion binding"/>
    <property type="evidence" value="ECO:0007669"/>
    <property type="project" value="UniProtKB-KW"/>
</dbReference>
<dbReference type="InterPro" id="IPR002893">
    <property type="entry name" value="Znf_MYND"/>
</dbReference>
<dbReference type="InterPro" id="IPR050869">
    <property type="entry name" value="H3K4_H4K5_MeTrfase"/>
</dbReference>
<sequence>MLSESRALILATSSLQAFLLALTSAPSYRDTLLRPCPECRVVWYCGDKCREEGHAWHRLECPALKRRQHNLPPNYVRLLARVILRLRKTMEETEEEEEEQEKEKEKVEVEKKEHEEKKEEHTKNEQADEGEKEKEEKEKKVEVEKEEEEKIEEHTKNEQADEREGEGD</sequence>
<gene>
    <name evidence="7" type="primary">Smyd3_1</name>
    <name evidence="7" type="ORF">E2C01_029273</name>
</gene>
<evidence type="ECO:0000256" key="4">
    <source>
        <dbReference type="SAM" id="MobiDB-lite"/>
    </source>
</evidence>
<evidence type="ECO:0000256" key="3">
    <source>
        <dbReference type="ARBA" id="ARBA00022833"/>
    </source>
</evidence>
<feature type="domain" description="MYND-type" evidence="6">
    <location>
        <begin position="31"/>
        <end position="61"/>
    </location>
</feature>
<evidence type="ECO:0000313" key="7">
    <source>
        <dbReference type="EMBL" id="MPC35835.1"/>
    </source>
</evidence>
<evidence type="ECO:0000256" key="2">
    <source>
        <dbReference type="ARBA" id="ARBA00022771"/>
    </source>
</evidence>
<feature type="compositionally biased region" description="Basic and acidic residues" evidence="4">
    <location>
        <begin position="101"/>
        <end position="143"/>
    </location>
</feature>
<dbReference type="EMBL" id="VSRR010003358">
    <property type="protein sequence ID" value="MPC35835.1"/>
    <property type="molecule type" value="Genomic_DNA"/>
</dbReference>
<evidence type="ECO:0000313" key="8">
    <source>
        <dbReference type="Proteomes" id="UP000324222"/>
    </source>
</evidence>
<keyword evidence="7" id="KW-0808">Transferase</keyword>
<evidence type="ECO:0000256" key="5">
    <source>
        <dbReference type="SAM" id="SignalP"/>
    </source>
</evidence>
<feature type="signal peptide" evidence="5">
    <location>
        <begin position="1"/>
        <end position="25"/>
    </location>
</feature>
<evidence type="ECO:0000256" key="1">
    <source>
        <dbReference type="ARBA" id="ARBA00022723"/>
    </source>
</evidence>
<dbReference type="AlphaFoldDB" id="A0A5B7ER16"/>
<organism evidence="7 8">
    <name type="scientific">Portunus trituberculatus</name>
    <name type="common">Swimming crab</name>
    <name type="synonym">Neptunus trituberculatus</name>
    <dbReference type="NCBI Taxonomy" id="210409"/>
    <lineage>
        <taxon>Eukaryota</taxon>
        <taxon>Metazoa</taxon>
        <taxon>Ecdysozoa</taxon>
        <taxon>Arthropoda</taxon>
        <taxon>Crustacea</taxon>
        <taxon>Multicrustacea</taxon>
        <taxon>Malacostraca</taxon>
        <taxon>Eumalacostraca</taxon>
        <taxon>Eucarida</taxon>
        <taxon>Decapoda</taxon>
        <taxon>Pleocyemata</taxon>
        <taxon>Brachyura</taxon>
        <taxon>Eubrachyura</taxon>
        <taxon>Portunoidea</taxon>
        <taxon>Portunidae</taxon>
        <taxon>Portuninae</taxon>
        <taxon>Portunus</taxon>
    </lineage>
</organism>
<feature type="region of interest" description="Disordered" evidence="4">
    <location>
        <begin position="91"/>
        <end position="168"/>
    </location>
</feature>
<dbReference type="Pfam" id="PF01753">
    <property type="entry name" value="zf-MYND"/>
    <property type="match status" value="1"/>
</dbReference>
<keyword evidence="7" id="KW-0489">Methyltransferase</keyword>
<dbReference type="Proteomes" id="UP000324222">
    <property type="component" value="Unassembled WGS sequence"/>
</dbReference>
<comment type="caution">
    <text evidence="7">The sequence shown here is derived from an EMBL/GenBank/DDBJ whole genome shotgun (WGS) entry which is preliminary data.</text>
</comment>
<feature type="chain" id="PRO_5023070336" evidence="5">
    <location>
        <begin position="26"/>
        <end position="168"/>
    </location>
</feature>
<proteinExistence type="predicted"/>
<dbReference type="GO" id="GO:0032259">
    <property type="term" value="P:methylation"/>
    <property type="evidence" value="ECO:0007669"/>
    <property type="project" value="UniProtKB-KW"/>
</dbReference>
<dbReference type="PANTHER" id="PTHR12197">
    <property type="entry name" value="HISTONE-LYSINE N-METHYLTRANSFERASE SMYD"/>
    <property type="match status" value="1"/>
</dbReference>
<keyword evidence="2" id="KW-0863">Zinc-finger</keyword>
<dbReference type="GO" id="GO:0008168">
    <property type="term" value="F:methyltransferase activity"/>
    <property type="evidence" value="ECO:0007669"/>
    <property type="project" value="UniProtKB-KW"/>
</dbReference>
<dbReference type="OrthoDB" id="265717at2759"/>
<accession>A0A5B7ER16</accession>
<feature type="compositionally biased region" description="Basic and acidic residues" evidence="4">
    <location>
        <begin position="151"/>
        <end position="162"/>
    </location>
</feature>
<reference evidence="7 8" key="1">
    <citation type="submission" date="2019-05" db="EMBL/GenBank/DDBJ databases">
        <title>Another draft genome of Portunus trituberculatus and its Hox gene families provides insights of decapod evolution.</title>
        <authorList>
            <person name="Jeong J.-H."/>
            <person name="Song I."/>
            <person name="Kim S."/>
            <person name="Choi T."/>
            <person name="Kim D."/>
            <person name="Ryu S."/>
            <person name="Kim W."/>
        </authorList>
    </citation>
    <scope>NUCLEOTIDE SEQUENCE [LARGE SCALE GENOMIC DNA]</scope>
    <source>
        <tissue evidence="7">Muscle</tissue>
    </source>
</reference>